<evidence type="ECO:0000259" key="2">
    <source>
        <dbReference type="Pfam" id="PF11941"/>
    </source>
</evidence>
<evidence type="ECO:0000256" key="1">
    <source>
        <dbReference type="SAM" id="MobiDB-lite"/>
    </source>
</evidence>
<name>A0A017HKA4_9RHOB</name>
<dbReference type="InterPro" id="IPR044901">
    <property type="entry name" value="Trehalose_TreZ_E-set_sf"/>
</dbReference>
<dbReference type="SUPFAM" id="SSF51445">
    <property type="entry name" value="(Trans)glycosidases"/>
    <property type="match status" value="1"/>
</dbReference>
<dbReference type="EMBL" id="AOSK01000108">
    <property type="protein sequence ID" value="EYD74765.1"/>
    <property type="molecule type" value="Genomic_DNA"/>
</dbReference>
<evidence type="ECO:0000313" key="3">
    <source>
        <dbReference type="EMBL" id="EYD74765.1"/>
    </source>
</evidence>
<proteinExistence type="predicted"/>
<dbReference type="GO" id="GO:0033942">
    <property type="term" value="F:4-alpha-D-(1-&gt;4)-alpha-D-glucanotrehalose trehalohydrolase activity"/>
    <property type="evidence" value="ECO:0007669"/>
    <property type="project" value="UniProtKB-EC"/>
</dbReference>
<comment type="caution">
    <text evidence="3">The sequence shown here is derived from an EMBL/GenBank/DDBJ whole genome shotgun (WGS) entry which is preliminary data.</text>
</comment>
<dbReference type="HOGENOM" id="CLU_065358_0_0_5"/>
<protein>
    <submittedName>
        <fullName evidence="3">Malto-oligosyltrehalose trehalohydrolase</fullName>
        <ecNumber evidence="3">3.2.1.141</ecNumber>
    </submittedName>
</protein>
<dbReference type="PATRIC" id="fig|442562.3.peg.3665"/>
<dbReference type="AlphaFoldDB" id="A0A017HKA4"/>
<dbReference type="InterPro" id="IPR017853">
    <property type="entry name" value="GH"/>
</dbReference>
<accession>A0A017HKA4</accession>
<sequence length="362" mass="40753">MIDNALYWLEEFHFDGLRLDAVHAIVDDSPEHLLDELARRVRGTVGRERHIHLILENEENEAHRLERTEDGRPRTYTAQWNDDAHHVLHVAATGEAAGYYGDYTGDTERLARALAEGFAFQGEMMPYRGGAAGRAQRSSAALGLRGLRAEPRPGRQPRLRRPDRPSGAVRSRARPRRSLPSPAPDPHALHGEEWAASQPFPFFCDFHDELGQAVREGRRGEFARFPELQDEEARSRIPDPIAEETFRSAKLDWTALSREPHAARLGHYQRLLATRRQQIVPRLGDTLHQSGTWEMLGEGAVRVVWPLGDGGKLALVANLSARIIERVDLGEGRVIWTEGDVDRERGTLGPWSVVWTIVTGEP</sequence>
<keyword evidence="3" id="KW-0378">Hydrolase</keyword>
<dbReference type="Pfam" id="PF11941">
    <property type="entry name" value="DUF3459"/>
    <property type="match status" value="1"/>
</dbReference>
<feature type="domain" description="DUF3459" evidence="2">
    <location>
        <begin position="290"/>
        <end position="355"/>
    </location>
</feature>
<evidence type="ECO:0000313" key="4">
    <source>
        <dbReference type="Proteomes" id="UP000019666"/>
    </source>
</evidence>
<keyword evidence="3" id="KW-0326">Glycosidase</keyword>
<feature type="region of interest" description="Disordered" evidence="1">
    <location>
        <begin position="130"/>
        <end position="190"/>
    </location>
</feature>
<dbReference type="EC" id="3.2.1.141" evidence="3"/>
<dbReference type="Gene3D" id="3.20.20.80">
    <property type="entry name" value="Glycosidases"/>
    <property type="match status" value="1"/>
</dbReference>
<keyword evidence="4" id="KW-1185">Reference proteome</keyword>
<dbReference type="Proteomes" id="UP000019666">
    <property type="component" value="Unassembled WGS sequence"/>
</dbReference>
<gene>
    <name evidence="3" type="ORF">Rumeso_03718</name>
</gene>
<dbReference type="InterPro" id="IPR022567">
    <property type="entry name" value="DUF3459"/>
</dbReference>
<dbReference type="Gene3D" id="1.10.10.760">
    <property type="entry name" value="E-set domains of sugar-utilizing enzymes"/>
    <property type="match status" value="1"/>
</dbReference>
<reference evidence="3 4" key="1">
    <citation type="submission" date="2013-02" db="EMBL/GenBank/DDBJ databases">
        <authorList>
            <person name="Fiebig A."/>
            <person name="Goeker M."/>
            <person name="Klenk H.-P.P."/>
        </authorList>
    </citation>
    <scope>NUCLEOTIDE SEQUENCE [LARGE SCALE GENOMIC DNA]</scope>
    <source>
        <strain evidence="3 4">DSM 19309</strain>
    </source>
</reference>
<organism evidence="3 4">
    <name type="scientific">Rubellimicrobium mesophilum DSM 19309</name>
    <dbReference type="NCBI Taxonomy" id="442562"/>
    <lineage>
        <taxon>Bacteria</taxon>
        <taxon>Pseudomonadati</taxon>
        <taxon>Pseudomonadota</taxon>
        <taxon>Alphaproteobacteria</taxon>
        <taxon>Rhodobacterales</taxon>
        <taxon>Roseobacteraceae</taxon>
        <taxon>Rubellimicrobium</taxon>
    </lineage>
</organism>
<dbReference type="STRING" id="442562.Rumeso_03718"/>